<dbReference type="SMART" id="SM00481">
    <property type="entry name" value="POLIIIAc"/>
    <property type="match status" value="1"/>
</dbReference>
<dbReference type="SUPFAM" id="SSF81301">
    <property type="entry name" value="Nucleotidyltransferase"/>
    <property type="match status" value="1"/>
</dbReference>
<dbReference type="GO" id="GO:0016779">
    <property type="term" value="F:nucleotidyltransferase activity"/>
    <property type="evidence" value="ECO:0007669"/>
    <property type="project" value="UniProtKB-KW"/>
</dbReference>
<evidence type="ECO:0000256" key="1">
    <source>
        <dbReference type="ARBA" id="ARBA00022679"/>
    </source>
</evidence>
<dbReference type="InterPro" id="IPR003141">
    <property type="entry name" value="Pol/His_phosphatase_N"/>
</dbReference>
<organism evidence="4 5">
    <name type="scientific">Thermodesulfobium acidiphilum</name>
    <dbReference type="NCBI Taxonomy" id="1794699"/>
    <lineage>
        <taxon>Bacteria</taxon>
        <taxon>Pseudomonadati</taxon>
        <taxon>Thermodesulfobiota</taxon>
        <taxon>Thermodesulfobiia</taxon>
        <taxon>Thermodesulfobiales</taxon>
        <taxon>Thermodesulfobiaceae</taxon>
        <taxon>Thermodesulfobium</taxon>
    </lineage>
</organism>
<dbReference type="KEGG" id="taci:TDSAC_0662"/>
<dbReference type="AlphaFoldDB" id="A0A2R4VZS0"/>
<accession>A0A2R4VZS0</accession>
<evidence type="ECO:0000256" key="2">
    <source>
        <dbReference type="ARBA" id="ARBA00022695"/>
    </source>
</evidence>
<dbReference type="InterPro" id="IPR029398">
    <property type="entry name" value="PolB_thumb"/>
</dbReference>
<dbReference type="InterPro" id="IPR016195">
    <property type="entry name" value="Pol/histidinol_Pase-like"/>
</dbReference>
<dbReference type="InterPro" id="IPR043519">
    <property type="entry name" value="NT_sf"/>
</dbReference>
<proteinExistence type="predicted"/>
<dbReference type="InterPro" id="IPR004013">
    <property type="entry name" value="PHP_dom"/>
</dbReference>
<evidence type="ECO:0000313" key="5">
    <source>
        <dbReference type="Proteomes" id="UP000244792"/>
    </source>
</evidence>
<dbReference type="Gene3D" id="3.30.210.10">
    <property type="entry name" value="DNA polymerase, thumb domain"/>
    <property type="match status" value="1"/>
</dbReference>
<dbReference type="Gene3D" id="3.20.20.140">
    <property type="entry name" value="Metal-dependent hydrolases"/>
    <property type="match status" value="1"/>
</dbReference>
<keyword evidence="1" id="KW-0808">Transferase</keyword>
<evidence type="ECO:0000313" key="4">
    <source>
        <dbReference type="EMBL" id="AWB10035.1"/>
    </source>
</evidence>
<name>A0A2R4VZS0_THEAF</name>
<dbReference type="GO" id="GO:0005829">
    <property type="term" value="C:cytosol"/>
    <property type="evidence" value="ECO:0007669"/>
    <property type="project" value="TreeGrafter"/>
</dbReference>
<reference evidence="4 5" key="1">
    <citation type="submission" date="2017-04" db="EMBL/GenBank/DDBJ databases">
        <title>Genomic insights into metabolism of Thermodesulfobium acidiphilum.</title>
        <authorList>
            <person name="Toshchakov S.V."/>
            <person name="Frolov E.N."/>
            <person name="Kublanov I.V."/>
            <person name="Samarov N.I."/>
            <person name="Novikov A."/>
            <person name="Lebedinsky A.V."/>
            <person name="Bonch-Osmolovskaya E.A."/>
            <person name="Chernyh N.A."/>
        </authorList>
    </citation>
    <scope>NUCLEOTIDE SEQUENCE [LARGE SCALE GENOMIC DNA]</scope>
    <source>
        <strain evidence="4 5">3127-1</strain>
    </source>
</reference>
<dbReference type="CDD" id="cd07436">
    <property type="entry name" value="PHP_PolX"/>
    <property type="match status" value="1"/>
</dbReference>
<dbReference type="InterPro" id="IPR050243">
    <property type="entry name" value="PHP_phosphatase"/>
</dbReference>
<keyword evidence="2" id="KW-0548">Nucleotidyltransferase</keyword>
<dbReference type="EMBL" id="CP020921">
    <property type="protein sequence ID" value="AWB10035.1"/>
    <property type="molecule type" value="Genomic_DNA"/>
</dbReference>
<dbReference type="InterPro" id="IPR047967">
    <property type="entry name" value="PolX_PHP"/>
</dbReference>
<dbReference type="PANTHER" id="PTHR36928:SF1">
    <property type="entry name" value="PHOSPHATASE YCDX-RELATED"/>
    <property type="match status" value="1"/>
</dbReference>
<gene>
    <name evidence="4" type="ORF">TDSAC_0662</name>
</gene>
<dbReference type="Pfam" id="PF02811">
    <property type="entry name" value="PHP"/>
    <property type="match status" value="1"/>
</dbReference>
<dbReference type="Proteomes" id="UP000244792">
    <property type="component" value="Chromosome"/>
</dbReference>
<keyword evidence="5" id="KW-1185">Reference proteome</keyword>
<evidence type="ECO:0000259" key="3">
    <source>
        <dbReference type="SMART" id="SM00481"/>
    </source>
</evidence>
<dbReference type="PANTHER" id="PTHR36928">
    <property type="entry name" value="PHOSPHATASE YCDX-RELATED"/>
    <property type="match status" value="1"/>
</dbReference>
<sequence>MEKLKYKSNQRSADVARRLKNIIDFHQLIKVKDISTFYKAFDIVLKWNKESYITVFGENNNLLPADMKLKLRKMFASLKIDEEIELNKINNFNKALFKFCGSILEEEILAKYNIFGPISFFKAFHSFKEFRKTLNNYLDETKFYEFYLFYFKSSRKPIGRAIRCYEKLKKVYPLLEPVGSLLRFDEMIYPVELISRRDSNFECFDLGSFKYLYKTNVYILFYDKESQLEVKIYLPDKNFIIQKWFLTGTLRHNEILIGLAKQKFESFKTFKHNFFINNKKIEINCEEDVYKKLGFNYIYPELRCGERELFKDSKDLNVVNFTDIKSDLHIHTNYSDGAHSIEELVNFYMSRGFQYIVLTDHSVSLSQGRGLDIDTLIKKNELIDKLNKKIEKFKIFKGAEVDILEDGSLDYPDWVLENLDFVIASVHQNYDLDAGAMTFRFEKAIKNPYVHMIGHISGRLVGFLPIYKVDINKLLRLASEYNTIIEINGNPARLDLDCASIKTYKDKFKNLYAVNTDLHNFRQYDIRFYCSVMTARKSYLKSYDIVNSLDLNEFENLIKDIRIKKLRKSKFLV</sequence>
<dbReference type="Pfam" id="PF14791">
    <property type="entry name" value="DNA_pol_B_thumb"/>
    <property type="match status" value="1"/>
</dbReference>
<dbReference type="GO" id="GO:0042578">
    <property type="term" value="F:phosphoric ester hydrolase activity"/>
    <property type="evidence" value="ECO:0007669"/>
    <property type="project" value="TreeGrafter"/>
</dbReference>
<dbReference type="GO" id="GO:0008270">
    <property type="term" value="F:zinc ion binding"/>
    <property type="evidence" value="ECO:0007669"/>
    <property type="project" value="TreeGrafter"/>
</dbReference>
<dbReference type="InterPro" id="IPR037160">
    <property type="entry name" value="DNA_Pol_thumb_sf"/>
</dbReference>
<feature type="domain" description="Polymerase/histidinol phosphatase N-terminal" evidence="3">
    <location>
        <begin position="326"/>
        <end position="405"/>
    </location>
</feature>
<protein>
    <submittedName>
        <fullName evidence="4">DNA polymerase (Family 10)</fullName>
    </submittedName>
</protein>
<dbReference type="SUPFAM" id="SSF89550">
    <property type="entry name" value="PHP domain-like"/>
    <property type="match status" value="1"/>
</dbReference>
<dbReference type="OrthoDB" id="9808747at2"/>